<reference evidence="2" key="1">
    <citation type="submission" date="2020-10" db="EMBL/GenBank/DDBJ databases">
        <title>Whole-genome sequence of Luteibacter sp. EIF3.</title>
        <authorList>
            <person name="Friedrich I."/>
            <person name="Hertel R."/>
            <person name="Daniel R."/>
        </authorList>
    </citation>
    <scope>NUCLEOTIDE SEQUENCE</scope>
    <source>
        <strain evidence="2">EIF3</strain>
    </source>
</reference>
<protein>
    <submittedName>
        <fullName evidence="2">Uncharacterized protein</fullName>
    </submittedName>
</protein>
<organism evidence="2 3">
    <name type="scientific">Luteibacter flocculans</name>
    <dbReference type="NCBI Taxonomy" id="2780091"/>
    <lineage>
        <taxon>Bacteria</taxon>
        <taxon>Pseudomonadati</taxon>
        <taxon>Pseudomonadota</taxon>
        <taxon>Gammaproteobacteria</taxon>
        <taxon>Lysobacterales</taxon>
        <taxon>Rhodanobacteraceae</taxon>
        <taxon>Luteibacter</taxon>
    </lineage>
</organism>
<evidence type="ECO:0000313" key="3">
    <source>
        <dbReference type="Proteomes" id="UP001056681"/>
    </source>
</evidence>
<feature type="signal peptide" evidence="1">
    <location>
        <begin position="1"/>
        <end position="24"/>
    </location>
</feature>
<dbReference type="RefSeq" id="WP_250337837.1">
    <property type="nucleotide sequence ID" value="NZ_CP063231.1"/>
</dbReference>
<proteinExistence type="predicted"/>
<gene>
    <name evidence="2" type="ORF">IM816_09280</name>
</gene>
<keyword evidence="1" id="KW-0732">Signal</keyword>
<evidence type="ECO:0000256" key="1">
    <source>
        <dbReference type="SAM" id="SignalP"/>
    </source>
</evidence>
<dbReference type="Proteomes" id="UP001056681">
    <property type="component" value="Chromosome"/>
</dbReference>
<accession>A0ABY4SVZ0</accession>
<keyword evidence="3" id="KW-1185">Reference proteome</keyword>
<dbReference type="EMBL" id="CP063231">
    <property type="protein sequence ID" value="URL56868.1"/>
    <property type="molecule type" value="Genomic_DNA"/>
</dbReference>
<sequence>MKPAHIAVVALSLVALPVFGQATANPQIPAKMFTLVNATSDSVTAVAVRGADTGPATDVGLGEPLSGGLTTTTVRLPAGDCIRTFDVTFANGVTRAFRDIDVCRFHRLRLGASLRPGA</sequence>
<feature type="chain" id="PRO_5046132485" evidence="1">
    <location>
        <begin position="25"/>
        <end position="118"/>
    </location>
</feature>
<name>A0ABY4SVZ0_9GAMM</name>
<evidence type="ECO:0000313" key="2">
    <source>
        <dbReference type="EMBL" id="URL56868.1"/>
    </source>
</evidence>